<dbReference type="PANTHER" id="PTHR31170:SF20">
    <property type="entry name" value="DUF247 DOMAIN PROTEIN"/>
    <property type="match status" value="1"/>
</dbReference>
<organism evidence="1 2">
    <name type="scientific">Vigna mungo</name>
    <name type="common">Black gram</name>
    <name type="synonym">Phaseolus mungo</name>
    <dbReference type="NCBI Taxonomy" id="3915"/>
    <lineage>
        <taxon>Eukaryota</taxon>
        <taxon>Viridiplantae</taxon>
        <taxon>Streptophyta</taxon>
        <taxon>Embryophyta</taxon>
        <taxon>Tracheophyta</taxon>
        <taxon>Spermatophyta</taxon>
        <taxon>Magnoliopsida</taxon>
        <taxon>eudicotyledons</taxon>
        <taxon>Gunneridae</taxon>
        <taxon>Pentapetalae</taxon>
        <taxon>rosids</taxon>
        <taxon>fabids</taxon>
        <taxon>Fabales</taxon>
        <taxon>Fabaceae</taxon>
        <taxon>Papilionoideae</taxon>
        <taxon>50 kb inversion clade</taxon>
        <taxon>NPAAA clade</taxon>
        <taxon>indigoferoid/millettioid clade</taxon>
        <taxon>Phaseoleae</taxon>
        <taxon>Vigna</taxon>
    </lineage>
</organism>
<dbReference type="Proteomes" id="UP001374535">
    <property type="component" value="Chromosome 3"/>
</dbReference>
<sequence length="141" mass="15735">MASGRDLNVGPTSWIFPIQVLLGTVRHGEVEACSISKVPDKLRKPNKDAYVPQVVSIGPYHKGSQNDLLMMEQPKWNYMLSLLGRSLFQAEQEGKIKDGPSTVKECGETILEIEYIVRASYGGNALIQTTMLRTFFTSFKP</sequence>
<evidence type="ECO:0000313" key="2">
    <source>
        <dbReference type="Proteomes" id="UP001374535"/>
    </source>
</evidence>
<dbReference type="AlphaFoldDB" id="A0AAQ3S4K6"/>
<name>A0AAQ3S4K6_VIGMU</name>
<reference evidence="1 2" key="1">
    <citation type="journal article" date="2023" name="Life. Sci Alliance">
        <title>Evolutionary insights into 3D genome organization and epigenetic landscape of Vigna mungo.</title>
        <authorList>
            <person name="Junaid A."/>
            <person name="Singh B."/>
            <person name="Bhatia S."/>
        </authorList>
    </citation>
    <scope>NUCLEOTIDE SEQUENCE [LARGE SCALE GENOMIC DNA]</scope>
    <source>
        <strain evidence="1">Urdbean</strain>
    </source>
</reference>
<gene>
    <name evidence="1" type="ORF">V8G54_009155</name>
</gene>
<proteinExistence type="predicted"/>
<evidence type="ECO:0000313" key="1">
    <source>
        <dbReference type="EMBL" id="WVZ16173.1"/>
    </source>
</evidence>
<accession>A0AAQ3S4K6</accession>
<keyword evidence="2" id="KW-1185">Reference proteome</keyword>
<dbReference type="Pfam" id="PF03140">
    <property type="entry name" value="DUF247"/>
    <property type="match status" value="1"/>
</dbReference>
<protein>
    <submittedName>
        <fullName evidence="1">Uncharacterized protein</fullName>
    </submittedName>
</protein>
<dbReference type="InterPro" id="IPR004158">
    <property type="entry name" value="DUF247_pln"/>
</dbReference>
<dbReference type="EMBL" id="CP144698">
    <property type="protein sequence ID" value="WVZ16173.1"/>
    <property type="molecule type" value="Genomic_DNA"/>
</dbReference>
<dbReference type="PANTHER" id="PTHR31170">
    <property type="entry name" value="BNAC04G53230D PROTEIN"/>
    <property type="match status" value="1"/>
</dbReference>